<feature type="compositionally biased region" description="Basic and acidic residues" evidence="1">
    <location>
        <begin position="441"/>
        <end position="453"/>
    </location>
</feature>
<evidence type="ECO:0000313" key="3">
    <source>
        <dbReference type="EMBL" id="KAK2630061.1"/>
    </source>
</evidence>
<protein>
    <recommendedName>
        <fullName evidence="2">Protein kinase domain-containing protein</fullName>
    </recommendedName>
</protein>
<dbReference type="AlphaFoldDB" id="A0AAD9WHN4"/>
<dbReference type="GO" id="GO:0005737">
    <property type="term" value="C:cytoplasm"/>
    <property type="evidence" value="ECO:0007669"/>
    <property type="project" value="TreeGrafter"/>
</dbReference>
<dbReference type="PROSITE" id="PS00108">
    <property type="entry name" value="PROTEIN_KINASE_ST"/>
    <property type="match status" value="1"/>
</dbReference>
<organism evidence="3 4">
    <name type="scientific">Diplocarpon rosae</name>
    <dbReference type="NCBI Taxonomy" id="946125"/>
    <lineage>
        <taxon>Eukaryota</taxon>
        <taxon>Fungi</taxon>
        <taxon>Dikarya</taxon>
        <taxon>Ascomycota</taxon>
        <taxon>Pezizomycotina</taxon>
        <taxon>Leotiomycetes</taxon>
        <taxon>Helotiales</taxon>
        <taxon>Drepanopezizaceae</taxon>
        <taxon>Diplocarpon</taxon>
    </lineage>
</organism>
<dbReference type="GO" id="GO:0005524">
    <property type="term" value="F:ATP binding"/>
    <property type="evidence" value="ECO:0007669"/>
    <property type="project" value="InterPro"/>
</dbReference>
<dbReference type="GO" id="GO:0004674">
    <property type="term" value="F:protein serine/threonine kinase activity"/>
    <property type="evidence" value="ECO:0007669"/>
    <property type="project" value="TreeGrafter"/>
</dbReference>
<dbReference type="Gene3D" id="1.10.510.10">
    <property type="entry name" value="Transferase(Phosphotransferase) domain 1"/>
    <property type="match status" value="1"/>
</dbReference>
<dbReference type="SUPFAM" id="SSF56112">
    <property type="entry name" value="Protein kinase-like (PK-like)"/>
    <property type="match status" value="1"/>
</dbReference>
<evidence type="ECO:0000313" key="4">
    <source>
        <dbReference type="Proteomes" id="UP001285354"/>
    </source>
</evidence>
<dbReference type="InterPro" id="IPR011009">
    <property type="entry name" value="Kinase-like_dom_sf"/>
</dbReference>
<dbReference type="InterPro" id="IPR000719">
    <property type="entry name" value="Prot_kinase_dom"/>
</dbReference>
<name>A0AAD9WHN4_9HELO</name>
<sequence>MYAMGEVENVGQYMGSGSRAQVQAIIVGEKRIALKIYRDEAFFKQEKEAYEHLLRNKPSPLLKLPRYLGTFGLSESVLSTFKFQPPRIVDRRHDVAPCTPCKLALGLEKFSGVGLHTVITELNDTCLAELEKNLSKTIQALHDNGICHRDLKADNILVDSTKLADNQQDPMEYIVIDLSEAVLKHKTSEHRWTLLKKYDFIDLRGIFHQARAEKAARLGFHKLSHILPPDRNLTKDIAKQHVIDVETQLELSRLLRAAWSALDVQSLVDRILQVTTSLVPELCLVVVKILHRFGRSSEALALIEEHFTNAMTQNGRCPKLSLQKGLILQSLGREPHDAAQAFEFAIAQLSEQLGPLNVATLSARRLYALFRADIGDHKVAAHILNDMLKTLASEKVLIHNQARILNTCSKDIKSIEKFDSPDSSILANDHKHLTPSTKRKCTSDSDTKIDPRSQKQLSESNNANMEKFQTSPLIPDECTTPI</sequence>
<dbReference type="GO" id="GO:0005634">
    <property type="term" value="C:nucleus"/>
    <property type="evidence" value="ECO:0007669"/>
    <property type="project" value="TreeGrafter"/>
</dbReference>
<dbReference type="GO" id="GO:0044773">
    <property type="term" value="P:mitotic DNA damage checkpoint signaling"/>
    <property type="evidence" value="ECO:0007669"/>
    <property type="project" value="TreeGrafter"/>
</dbReference>
<proteinExistence type="predicted"/>
<dbReference type="InterPro" id="IPR008271">
    <property type="entry name" value="Ser/Thr_kinase_AS"/>
</dbReference>
<feature type="compositionally biased region" description="Polar residues" evidence="1">
    <location>
        <begin position="454"/>
        <end position="472"/>
    </location>
</feature>
<dbReference type="PROSITE" id="PS50011">
    <property type="entry name" value="PROTEIN_KINASE_DOM"/>
    <property type="match status" value="1"/>
</dbReference>
<dbReference type="SMART" id="SM00220">
    <property type="entry name" value="S_TKc"/>
    <property type="match status" value="1"/>
</dbReference>
<reference evidence="3" key="1">
    <citation type="submission" date="2023-06" db="EMBL/GenBank/DDBJ databases">
        <title>Draft genome of Marssonina rosae.</title>
        <authorList>
            <person name="Cheng Q."/>
        </authorList>
    </citation>
    <scope>NUCLEOTIDE SEQUENCE</scope>
    <source>
        <strain evidence="3">R4</strain>
    </source>
</reference>
<dbReference type="PANTHER" id="PTHR44167:SF24">
    <property type="entry name" value="SERINE_THREONINE-PROTEIN KINASE CHK2"/>
    <property type="match status" value="1"/>
</dbReference>
<evidence type="ECO:0000259" key="2">
    <source>
        <dbReference type="PROSITE" id="PS50011"/>
    </source>
</evidence>
<feature type="domain" description="Protein kinase" evidence="2">
    <location>
        <begin position="8"/>
        <end position="294"/>
    </location>
</feature>
<comment type="caution">
    <text evidence="3">The sequence shown here is derived from an EMBL/GenBank/DDBJ whole genome shotgun (WGS) entry which is preliminary data.</text>
</comment>
<feature type="region of interest" description="Disordered" evidence="1">
    <location>
        <begin position="426"/>
        <end position="482"/>
    </location>
</feature>
<evidence type="ECO:0000256" key="1">
    <source>
        <dbReference type="SAM" id="MobiDB-lite"/>
    </source>
</evidence>
<gene>
    <name evidence="3" type="ORF">QTJ16_000881</name>
</gene>
<dbReference type="Proteomes" id="UP001285354">
    <property type="component" value="Unassembled WGS sequence"/>
</dbReference>
<dbReference type="PANTHER" id="PTHR44167">
    <property type="entry name" value="OVARIAN-SPECIFIC SERINE/THREONINE-PROTEIN KINASE LOK-RELATED"/>
    <property type="match status" value="1"/>
</dbReference>
<dbReference type="EMBL" id="JAUBYV010000001">
    <property type="protein sequence ID" value="KAK2630061.1"/>
    <property type="molecule type" value="Genomic_DNA"/>
</dbReference>
<keyword evidence="4" id="KW-1185">Reference proteome</keyword>
<dbReference type="Pfam" id="PF06293">
    <property type="entry name" value="Kdo"/>
    <property type="match status" value="1"/>
</dbReference>
<accession>A0AAD9WHN4</accession>